<evidence type="ECO:0000313" key="1">
    <source>
        <dbReference type="EMBL" id="KAL3265900.1"/>
    </source>
</evidence>
<keyword evidence="2" id="KW-1185">Reference proteome</keyword>
<evidence type="ECO:0000313" key="2">
    <source>
        <dbReference type="Proteomes" id="UP001516400"/>
    </source>
</evidence>
<dbReference type="EMBL" id="JABFTP020000001">
    <property type="protein sequence ID" value="KAL3265900.1"/>
    <property type="molecule type" value="Genomic_DNA"/>
</dbReference>
<gene>
    <name evidence="1" type="ORF">HHI36_010090</name>
</gene>
<reference evidence="1 2" key="1">
    <citation type="journal article" date="2021" name="BMC Biol.">
        <title>Horizontally acquired antibacterial genes associated with adaptive radiation of ladybird beetles.</title>
        <authorList>
            <person name="Li H.S."/>
            <person name="Tang X.F."/>
            <person name="Huang Y.H."/>
            <person name="Xu Z.Y."/>
            <person name="Chen M.L."/>
            <person name="Du X.Y."/>
            <person name="Qiu B.Y."/>
            <person name="Chen P.T."/>
            <person name="Zhang W."/>
            <person name="Slipinski A."/>
            <person name="Escalona H.E."/>
            <person name="Waterhouse R.M."/>
            <person name="Zwick A."/>
            <person name="Pang H."/>
        </authorList>
    </citation>
    <scope>NUCLEOTIDE SEQUENCE [LARGE SCALE GENOMIC DNA]</scope>
    <source>
        <strain evidence="1">SYSU2018</strain>
    </source>
</reference>
<accession>A0ABD2MHW2</accession>
<dbReference type="AlphaFoldDB" id="A0ABD2MHW2"/>
<dbReference type="Proteomes" id="UP001516400">
    <property type="component" value="Unassembled WGS sequence"/>
</dbReference>
<sequence length="116" mass="13084">MDYNATKGGVGTVYVMCTICSTSIIARRWPSVIFHGFLDVAGINSKIFRANIPNLKIVEEHLDSTALSLMKENLKRRATLTNLPRAIKVFLRKVQGSTKSSISYSFHGKEYLMFLR</sequence>
<name>A0ABD2MHW2_9CUCU</name>
<comment type="caution">
    <text evidence="1">The sequence shown here is derived from an EMBL/GenBank/DDBJ whole genome shotgun (WGS) entry which is preliminary data.</text>
</comment>
<organism evidence="1 2">
    <name type="scientific">Cryptolaemus montrouzieri</name>
    <dbReference type="NCBI Taxonomy" id="559131"/>
    <lineage>
        <taxon>Eukaryota</taxon>
        <taxon>Metazoa</taxon>
        <taxon>Ecdysozoa</taxon>
        <taxon>Arthropoda</taxon>
        <taxon>Hexapoda</taxon>
        <taxon>Insecta</taxon>
        <taxon>Pterygota</taxon>
        <taxon>Neoptera</taxon>
        <taxon>Endopterygota</taxon>
        <taxon>Coleoptera</taxon>
        <taxon>Polyphaga</taxon>
        <taxon>Cucujiformia</taxon>
        <taxon>Coccinelloidea</taxon>
        <taxon>Coccinellidae</taxon>
        <taxon>Scymninae</taxon>
        <taxon>Scymnini</taxon>
        <taxon>Cryptolaemus</taxon>
    </lineage>
</organism>
<proteinExistence type="predicted"/>
<protein>
    <submittedName>
        <fullName evidence="1">Uncharacterized protein</fullName>
    </submittedName>
</protein>